<dbReference type="EMBL" id="SCLX01000029">
    <property type="protein sequence ID" value="RXF57660.1"/>
    <property type="molecule type" value="Genomic_DNA"/>
</dbReference>
<gene>
    <name evidence="1" type="ORF">ERD32_06080</name>
</gene>
<protein>
    <submittedName>
        <fullName evidence="1">Uncharacterized protein</fullName>
    </submittedName>
</protein>
<accession>A0A4Q0LPH2</accession>
<dbReference type="AlphaFoldDB" id="A0A4Q0LPH2"/>
<reference evidence="1 2" key="1">
    <citation type="submission" date="2019-01" db="EMBL/GenBank/DDBJ databases">
        <title>The genome sequence of Lactobacillus crispatus L49.</title>
        <authorList>
            <person name="Zhong J."/>
            <person name="Zhang J."/>
        </authorList>
    </citation>
    <scope>NUCLEOTIDE SEQUENCE [LARGE SCALE GENOMIC DNA]</scope>
    <source>
        <strain evidence="1 2">L49</strain>
    </source>
</reference>
<dbReference type="RefSeq" id="WP_128734090.1">
    <property type="nucleotide sequence ID" value="NZ_SCLX01000029.1"/>
</dbReference>
<name>A0A4Q0LPH2_9LACO</name>
<evidence type="ECO:0000313" key="1">
    <source>
        <dbReference type="EMBL" id="RXF57660.1"/>
    </source>
</evidence>
<evidence type="ECO:0000313" key="2">
    <source>
        <dbReference type="Proteomes" id="UP000289808"/>
    </source>
</evidence>
<proteinExistence type="predicted"/>
<dbReference type="Proteomes" id="UP000289808">
    <property type="component" value="Unassembled WGS sequence"/>
</dbReference>
<organism evidence="1 2">
    <name type="scientific">Lactobacillus crispatus</name>
    <dbReference type="NCBI Taxonomy" id="47770"/>
    <lineage>
        <taxon>Bacteria</taxon>
        <taxon>Bacillati</taxon>
        <taxon>Bacillota</taxon>
        <taxon>Bacilli</taxon>
        <taxon>Lactobacillales</taxon>
        <taxon>Lactobacillaceae</taxon>
        <taxon>Lactobacillus</taxon>
    </lineage>
</organism>
<sequence>MKKSIIAGLASVALMDAIGICSNTKQSTSPITPQTAEAAKLPKHFVYWLSPKKVIVTKNTKFNLIANNDSLSDNGVILTTKTLKKGRVVKIYHGVNGHQKWTFNPIPKDFAIPENVTKQYHWHEWLSKVSPNNTKWFVMYNKRNAKKYRKAIKKAKTAAKHHSKLKIATTPEKYDKRTLSATEVAYFNNPNISISDKLSKANTYSGALRDEAYKYAMDQLHQAESGTPY</sequence>
<comment type="caution">
    <text evidence="1">The sequence shown here is derived from an EMBL/GenBank/DDBJ whole genome shotgun (WGS) entry which is preliminary data.</text>
</comment>